<reference evidence="3 4" key="1">
    <citation type="submission" date="2021-07" db="EMBL/GenBank/DDBJ databases">
        <authorList>
            <person name="Imarazene B."/>
            <person name="Zahm M."/>
            <person name="Klopp C."/>
            <person name="Cabau C."/>
            <person name="Beille S."/>
            <person name="Jouanno E."/>
            <person name="Castinel A."/>
            <person name="Lluch J."/>
            <person name="Gil L."/>
            <person name="Kuchtly C."/>
            <person name="Lopez Roques C."/>
            <person name="Donnadieu C."/>
            <person name="Parrinello H."/>
            <person name="Journot L."/>
            <person name="Du K."/>
            <person name="Schartl M."/>
            <person name="Retaux S."/>
            <person name="Guiguen Y."/>
        </authorList>
    </citation>
    <scope>NUCLEOTIDE SEQUENCE [LARGE SCALE GENOMIC DNA]</scope>
    <source>
        <strain evidence="3">Pach_M1</strain>
        <tissue evidence="3">Testis</tissue>
    </source>
</reference>
<name>A0A8T2M5Q2_ASTMX</name>
<dbReference type="Proteomes" id="UP000752171">
    <property type="component" value="Unassembled WGS sequence"/>
</dbReference>
<evidence type="ECO:0000256" key="2">
    <source>
        <dbReference type="SAM" id="MobiDB-lite"/>
    </source>
</evidence>
<proteinExistence type="predicted"/>
<accession>A0A8T2M5Q2</accession>
<feature type="coiled-coil region" evidence="1">
    <location>
        <begin position="25"/>
        <end position="130"/>
    </location>
</feature>
<gene>
    <name evidence="3" type="ORF">AMEX_G5228</name>
</gene>
<feature type="region of interest" description="Disordered" evidence="2">
    <location>
        <begin position="260"/>
        <end position="285"/>
    </location>
</feature>
<dbReference type="AlphaFoldDB" id="A0A8T2M5Q2"/>
<dbReference type="EMBL" id="JAICCE010000003">
    <property type="protein sequence ID" value="KAG9279683.1"/>
    <property type="molecule type" value="Genomic_DNA"/>
</dbReference>
<feature type="coiled-coil region" evidence="1">
    <location>
        <begin position="183"/>
        <end position="210"/>
    </location>
</feature>
<evidence type="ECO:0000313" key="4">
    <source>
        <dbReference type="Proteomes" id="UP000752171"/>
    </source>
</evidence>
<keyword evidence="1" id="KW-0175">Coiled coil</keyword>
<evidence type="ECO:0000313" key="3">
    <source>
        <dbReference type="EMBL" id="KAG9279683.1"/>
    </source>
</evidence>
<protein>
    <submittedName>
        <fullName evidence="3">Calponin homology domain-containing protein</fullName>
    </submittedName>
</protein>
<evidence type="ECO:0000256" key="1">
    <source>
        <dbReference type="SAM" id="Coils"/>
    </source>
</evidence>
<sequence length="316" mass="38466">MAKDQYTRDLEKVIMEQRDTTFRVLKQWTIEKAEWDAEKKKMKLEIEQLKKEGERLSLRKKKEEEQMHSKNVGDVKDLLEMKQVQQAMEKLQKSEEEKRDRILQAWTVASKEWEEEKKKMKVEIDQLKKDGEKLITMKKKDKEQMKEEKDLLKMTVVQKAVDLIQKTETEKRDRILQAWTEASDEWKEKEKKMKLEFEQLKQKYKEQTGEVKKDLLEMRVVQKAVDLIQKTETEKRDRILQAWTEASDEWKEKMEMVMKERDKEKKEMEKRREERKKKKELEKMRNEREAKAPFALFFNDQNLTGPRAYILFLNPT</sequence>
<feature type="compositionally biased region" description="Basic and acidic residues" evidence="2">
    <location>
        <begin position="260"/>
        <end position="272"/>
    </location>
</feature>
<comment type="caution">
    <text evidence="3">The sequence shown here is derived from an EMBL/GenBank/DDBJ whole genome shotgun (WGS) entry which is preliminary data.</text>
</comment>
<organism evidence="3 4">
    <name type="scientific">Astyanax mexicanus</name>
    <name type="common">Blind cave fish</name>
    <name type="synonym">Astyanax fasciatus mexicanus</name>
    <dbReference type="NCBI Taxonomy" id="7994"/>
    <lineage>
        <taxon>Eukaryota</taxon>
        <taxon>Metazoa</taxon>
        <taxon>Chordata</taxon>
        <taxon>Craniata</taxon>
        <taxon>Vertebrata</taxon>
        <taxon>Euteleostomi</taxon>
        <taxon>Actinopterygii</taxon>
        <taxon>Neopterygii</taxon>
        <taxon>Teleostei</taxon>
        <taxon>Ostariophysi</taxon>
        <taxon>Characiformes</taxon>
        <taxon>Characoidei</taxon>
        <taxon>Acestrorhamphidae</taxon>
        <taxon>Acestrorhamphinae</taxon>
        <taxon>Astyanax</taxon>
    </lineage>
</organism>